<sequence>MTLRLEDKWVWDFWFAVDGDEYHVFYLQAPRSLGSPNLRHRHASIGHAVSTDLRTWSVLPDAVLPGTPGSWDDLAVWTGSVIRRGDTWYMFYTGISSRDQGRVQRIGLAVSQDLIAWRKHPANPVLEADPRWYELLDLSRWRDQSWRDPWVFYVREDDSFHLLVTARVPYGPPDEAGVVGHAQSADLVNWTVLPPLTQPGEFAQAEVPQLVYYHDTYALLVSCLAEDHSRKRRAEMREVAQTGTFVAYASDFRGPYTCFEGPLVPANNPLGPLYAGKLLHAGDQWWYFAFRGDDSREFHGELIDPLRVGQTASSRIAVERPRGWVHHDGQD</sequence>
<dbReference type="OrthoDB" id="9759709at2"/>
<dbReference type="RefSeq" id="WP_011720198.1">
    <property type="nucleotide sequence ID" value="NC_008578.1"/>
</dbReference>
<accession>A0LUM5</accession>
<dbReference type="SUPFAM" id="SSF75005">
    <property type="entry name" value="Arabinanase/levansucrase/invertase"/>
    <property type="match status" value="1"/>
</dbReference>
<dbReference type="STRING" id="351607.Acel_1363"/>
<gene>
    <name evidence="5" type="ordered locus">Acel_1363</name>
</gene>
<dbReference type="eggNOG" id="COG1621">
    <property type="taxonomic scope" value="Bacteria"/>
</dbReference>
<dbReference type="InterPro" id="IPR023296">
    <property type="entry name" value="Glyco_hydro_beta-prop_sf"/>
</dbReference>
<reference evidence="5 6" key="1">
    <citation type="journal article" date="2009" name="Genome Res.">
        <title>Complete genome of the cellulolytic thermophile Acidothermus cellulolyticus 11B provides insights into its ecophysiological and evolutionary adaptations.</title>
        <authorList>
            <person name="Barabote R.D."/>
            <person name="Xie G."/>
            <person name="Leu D.H."/>
            <person name="Normand P."/>
            <person name="Necsulea A."/>
            <person name="Daubin V."/>
            <person name="Medigue C."/>
            <person name="Adney W.S."/>
            <person name="Xu X.C."/>
            <person name="Lapidus A."/>
            <person name="Parales R.E."/>
            <person name="Detter C."/>
            <person name="Pujic P."/>
            <person name="Bruce D."/>
            <person name="Lavire C."/>
            <person name="Challacombe J.F."/>
            <person name="Brettin T.S."/>
            <person name="Berry A.M."/>
        </authorList>
    </citation>
    <scope>NUCLEOTIDE SEQUENCE [LARGE SCALE GENOMIC DNA]</scope>
    <source>
        <strain evidence="6">ATCC 43068 / DSM 8971 / 11B</strain>
    </source>
</reference>
<dbReference type="KEGG" id="ace:Acel_1363"/>
<keyword evidence="3" id="KW-0326">Glycosidase</keyword>
<evidence type="ECO:0000256" key="1">
    <source>
        <dbReference type="ARBA" id="ARBA00009902"/>
    </source>
</evidence>
<dbReference type="InterPro" id="IPR051214">
    <property type="entry name" value="GH32_Enzymes"/>
</dbReference>
<comment type="similarity">
    <text evidence="1">Belongs to the glycosyl hydrolase 32 family.</text>
</comment>
<dbReference type="AlphaFoldDB" id="A0LUM5"/>
<keyword evidence="6" id="KW-1185">Reference proteome</keyword>
<feature type="domain" description="Glycosyl hydrolase family 32 N-terminal" evidence="4">
    <location>
        <begin position="19"/>
        <end position="222"/>
    </location>
</feature>
<evidence type="ECO:0000259" key="4">
    <source>
        <dbReference type="Pfam" id="PF00251"/>
    </source>
</evidence>
<evidence type="ECO:0000313" key="5">
    <source>
        <dbReference type="EMBL" id="ABK53135.1"/>
    </source>
</evidence>
<evidence type="ECO:0000256" key="2">
    <source>
        <dbReference type="ARBA" id="ARBA00022801"/>
    </source>
</evidence>
<dbReference type="EMBL" id="CP000481">
    <property type="protein sequence ID" value="ABK53135.1"/>
    <property type="molecule type" value="Genomic_DNA"/>
</dbReference>
<dbReference type="Pfam" id="PF00251">
    <property type="entry name" value="Glyco_hydro_32N"/>
    <property type="match status" value="1"/>
</dbReference>
<name>A0LUM5_ACIC1</name>
<dbReference type="GO" id="GO:0016798">
    <property type="term" value="F:hydrolase activity, acting on glycosyl bonds"/>
    <property type="evidence" value="ECO:0007669"/>
    <property type="project" value="UniProtKB-KW"/>
</dbReference>
<dbReference type="Gene3D" id="2.115.10.20">
    <property type="entry name" value="Glycosyl hydrolase domain, family 43"/>
    <property type="match status" value="1"/>
</dbReference>
<dbReference type="HOGENOM" id="CLU_860019_0_0_11"/>
<organism evidence="5 6">
    <name type="scientific">Acidothermus cellulolyticus (strain ATCC 43068 / DSM 8971 / 11B)</name>
    <dbReference type="NCBI Taxonomy" id="351607"/>
    <lineage>
        <taxon>Bacteria</taxon>
        <taxon>Bacillati</taxon>
        <taxon>Actinomycetota</taxon>
        <taxon>Actinomycetes</taxon>
        <taxon>Acidothermales</taxon>
        <taxon>Acidothermaceae</taxon>
        <taxon>Acidothermus</taxon>
    </lineage>
</organism>
<dbReference type="PANTHER" id="PTHR43101">
    <property type="entry name" value="BETA-FRUCTOSIDASE"/>
    <property type="match status" value="1"/>
</dbReference>
<dbReference type="CDD" id="cd18609">
    <property type="entry name" value="GH32-like"/>
    <property type="match status" value="1"/>
</dbReference>
<proteinExistence type="inferred from homology"/>
<evidence type="ECO:0000313" key="6">
    <source>
        <dbReference type="Proteomes" id="UP000008221"/>
    </source>
</evidence>
<dbReference type="Proteomes" id="UP000008221">
    <property type="component" value="Chromosome"/>
</dbReference>
<protein>
    <submittedName>
        <fullName evidence="5">Glycosyl hydrolase family 32, N terminal domain protein</fullName>
    </submittedName>
</protein>
<keyword evidence="2 5" id="KW-0378">Hydrolase</keyword>
<dbReference type="PANTHER" id="PTHR43101:SF1">
    <property type="entry name" value="BETA-FRUCTOSIDASE"/>
    <property type="match status" value="1"/>
</dbReference>
<dbReference type="CAZy" id="GH32">
    <property type="family name" value="Glycoside Hydrolase Family 32"/>
</dbReference>
<dbReference type="InParanoid" id="A0LUM5"/>
<dbReference type="InterPro" id="IPR013148">
    <property type="entry name" value="Glyco_hydro_32_N"/>
</dbReference>
<evidence type="ECO:0000256" key="3">
    <source>
        <dbReference type="ARBA" id="ARBA00023295"/>
    </source>
</evidence>